<keyword evidence="3" id="KW-0732">Signal</keyword>
<evidence type="ECO:0008006" key="6">
    <source>
        <dbReference type="Google" id="ProtNLM"/>
    </source>
</evidence>
<dbReference type="Proteomes" id="UP000576792">
    <property type="component" value="Unassembled WGS sequence"/>
</dbReference>
<reference evidence="4 5" key="1">
    <citation type="submission" date="2020-03" db="EMBL/GenBank/DDBJ databases">
        <title>Sequencing the genomes of 1000 actinobacteria strains.</title>
        <authorList>
            <person name="Klenk H.-P."/>
        </authorList>
    </citation>
    <scope>NUCLEOTIDE SEQUENCE [LARGE SCALE GENOMIC DNA]</scope>
    <source>
        <strain evidence="4 5">DSM 18964</strain>
    </source>
</reference>
<feature type="compositionally biased region" description="Acidic residues" evidence="1">
    <location>
        <begin position="395"/>
        <end position="412"/>
    </location>
</feature>
<feature type="compositionally biased region" description="Acidic residues" evidence="1">
    <location>
        <begin position="159"/>
        <end position="172"/>
    </location>
</feature>
<feature type="region of interest" description="Disordered" evidence="1">
    <location>
        <begin position="376"/>
        <end position="426"/>
    </location>
</feature>
<evidence type="ECO:0000313" key="4">
    <source>
        <dbReference type="EMBL" id="NJC56062.1"/>
    </source>
</evidence>
<evidence type="ECO:0000256" key="1">
    <source>
        <dbReference type="SAM" id="MobiDB-lite"/>
    </source>
</evidence>
<sequence length="460" mass="46810">MKKLALAPAVAMAITGLAASPVIAAPSAPTPTQVDTQPASKTGTLKKTAVSSQTAVNAQAGTIGVSTNNVTIEEFAESGVGIAGTGLTADTEYALTVAPADGQNVETFETTVATDAEGSFEFAVEGLGAADPAFMGNYTVTVTNPEDAEDAATTSFEVTGEDEKPDEPEAPEVDPKVSLNTDEISASEFEENGIELAGEGFTPNGAVTVIGAATQSPFYQDEVTADEDGKISTTVDAPEGGLEPGEYSVYAGDVETDTPSEYAQFTVTEDEQTEEPSPTTPAAEAELSVSPETISADDFVVEDKGVTLAVENCEPGSDVHYVVTPKGNSNVTAYDNTVQADDEGNASVNVYGTSANDPSAYLGDYDVSVTCGDDEMTGAFTVGEDPNAGGSDGDEHGDEDGNGNGDNGDEDGNGNGGGDLPRTGTELTGLVGGAALLLIGGAAVTMTMRRKKVTEDPSQI</sequence>
<feature type="chain" id="PRO_5032521435" description="LPXTG-motif cell wall anchor domain-containing protein" evidence="3">
    <location>
        <begin position="25"/>
        <end position="460"/>
    </location>
</feature>
<feature type="signal peptide" evidence="3">
    <location>
        <begin position="1"/>
        <end position="24"/>
    </location>
</feature>
<dbReference type="EMBL" id="JAATJN010000001">
    <property type="protein sequence ID" value="NJC56062.1"/>
    <property type="molecule type" value="Genomic_DNA"/>
</dbReference>
<comment type="caution">
    <text evidence="4">The sequence shown here is derived from an EMBL/GenBank/DDBJ whole genome shotgun (WGS) entry which is preliminary data.</text>
</comment>
<feature type="transmembrane region" description="Helical" evidence="2">
    <location>
        <begin position="427"/>
        <end position="448"/>
    </location>
</feature>
<protein>
    <recommendedName>
        <fullName evidence="6">LPXTG-motif cell wall anchor domain-containing protein</fullName>
    </recommendedName>
</protein>
<proteinExistence type="predicted"/>
<keyword evidence="2" id="KW-0812">Transmembrane</keyword>
<evidence type="ECO:0000256" key="2">
    <source>
        <dbReference type="SAM" id="Phobius"/>
    </source>
</evidence>
<gene>
    <name evidence="4" type="ORF">BKA07_001097</name>
</gene>
<feature type="region of interest" description="Disordered" evidence="1">
    <location>
        <begin position="156"/>
        <end position="175"/>
    </location>
</feature>
<keyword evidence="5" id="KW-1185">Reference proteome</keyword>
<dbReference type="RefSeq" id="WP_167949993.1">
    <property type="nucleotide sequence ID" value="NZ_BAAAPQ010000026.1"/>
</dbReference>
<organism evidence="4 5">
    <name type="scientific">Brevibacterium marinum</name>
    <dbReference type="NCBI Taxonomy" id="418643"/>
    <lineage>
        <taxon>Bacteria</taxon>
        <taxon>Bacillati</taxon>
        <taxon>Actinomycetota</taxon>
        <taxon>Actinomycetes</taxon>
        <taxon>Micrococcales</taxon>
        <taxon>Brevibacteriaceae</taxon>
        <taxon>Brevibacterium</taxon>
    </lineage>
</organism>
<accession>A0A846S3F7</accession>
<keyword evidence="2" id="KW-0472">Membrane</keyword>
<evidence type="ECO:0000256" key="3">
    <source>
        <dbReference type="SAM" id="SignalP"/>
    </source>
</evidence>
<dbReference type="AlphaFoldDB" id="A0A846S3F7"/>
<evidence type="ECO:0000313" key="5">
    <source>
        <dbReference type="Proteomes" id="UP000576792"/>
    </source>
</evidence>
<name>A0A846S3F7_9MICO</name>
<keyword evidence="2" id="KW-1133">Transmembrane helix</keyword>